<accession>A0A812I9W2</accession>
<proteinExistence type="predicted"/>
<reference evidence="1" key="1">
    <citation type="submission" date="2021-02" db="EMBL/GenBank/DDBJ databases">
        <authorList>
            <person name="Dougan E. K."/>
            <person name="Rhodes N."/>
            <person name="Thang M."/>
            <person name="Chan C."/>
        </authorList>
    </citation>
    <scope>NUCLEOTIDE SEQUENCE</scope>
</reference>
<name>A0A812I9W2_9DINO</name>
<dbReference type="OrthoDB" id="10346686at2759"/>
<sequence>MDVNKRVAWEAALQQFGNKRRSLDKVLEEFRGVVMSYRSYVISYLQLQVDVRAMEVIDAWRGVAPIDRVKAERPDLFKHGPVKKPVAIGKNWERQGTCPDCKVEPMNGWGNMYCPKCGHADAMVRACLANNKHYDLHKLPTLDKIVCLLGTSMTPPGPQHVRILPQAVEMCAPLGFGV</sequence>
<protein>
    <submittedName>
        <fullName evidence="1">Uncharacterized protein</fullName>
    </submittedName>
</protein>
<dbReference type="EMBL" id="CAJNDS010000181">
    <property type="protein sequence ID" value="CAE7023486.1"/>
    <property type="molecule type" value="Genomic_DNA"/>
</dbReference>
<gene>
    <name evidence="1" type="ORF">SNAT2548_LOCUS3022</name>
</gene>
<comment type="caution">
    <text evidence="1">The sequence shown here is derived from an EMBL/GenBank/DDBJ whole genome shotgun (WGS) entry which is preliminary data.</text>
</comment>
<keyword evidence="2" id="KW-1185">Reference proteome</keyword>
<evidence type="ECO:0000313" key="1">
    <source>
        <dbReference type="EMBL" id="CAE7023486.1"/>
    </source>
</evidence>
<organism evidence="1 2">
    <name type="scientific">Symbiodinium natans</name>
    <dbReference type="NCBI Taxonomy" id="878477"/>
    <lineage>
        <taxon>Eukaryota</taxon>
        <taxon>Sar</taxon>
        <taxon>Alveolata</taxon>
        <taxon>Dinophyceae</taxon>
        <taxon>Suessiales</taxon>
        <taxon>Symbiodiniaceae</taxon>
        <taxon>Symbiodinium</taxon>
    </lineage>
</organism>
<evidence type="ECO:0000313" key="2">
    <source>
        <dbReference type="Proteomes" id="UP000604046"/>
    </source>
</evidence>
<dbReference type="Proteomes" id="UP000604046">
    <property type="component" value="Unassembled WGS sequence"/>
</dbReference>
<dbReference type="AlphaFoldDB" id="A0A812I9W2"/>